<name>A0AAW2DQT4_9ROSI</name>
<dbReference type="GO" id="GO:0071944">
    <property type="term" value="C:cell periphery"/>
    <property type="evidence" value="ECO:0007669"/>
    <property type="project" value="TreeGrafter"/>
</dbReference>
<keyword evidence="1" id="KW-0732">Signal</keyword>
<comment type="caution">
    <text evidence="4">The sequence shown here is derived from an EMBL/GenBank/DDBJ whole genome shotgun (WGS) entry which is preliminary data.</text>
</comment>
<dbReference type="PRINTS" id="PR01217">
    <property type="entry name" value="PRICHEXTENSN"/>
</dbReference>
<accession>A0AAW2DQT4</accession>
<dbReference type="Pfam" id="PF01190">
    <property type="entry name" value="Pollen_Ole_e_1"/>
    <property type="match status" value="1"/>
</dbReference>
<feature type="region of interest" description="Disordered" evidence="2">
    <location>
        <begin position="108"/>
        <end position="291"/>
    </location>
</feature>
<proteinExistence type="predicted"/>
<keyword evidence="3" id="KW-0812">Transmembrane</keyword>
<feature type="compositionally biased region" description="Basic residues" evidence="2">
    <location>
        <begin position="131"/>
        <end position="145"/>
    </location>
</feature>
<evidence type="ECO:0000256" key="2">
    <source>
        <dbReference type="SAM" id="MobiDB-lite"/>
    </source>
</evidence>
<reference evidence="4 5" key="1">
    <citation type="submission" date="2024-01" db="EMBL/GenBank/DDBJ databases">
        <title>A telomere-to-telomere, gap-free genome of sweet tea (Lithocarpus litseifolius).</title>
        <authorList>
            <person name="Zhou J."/>
        </authorList>
    </citation>
    <scope>NUCLEOTIDE SEQUENCE [LARGE SCALE GENOMIC DNA]</scope>
    <source>
        <strain evidence="4">Zhou-2022a</strain>
        <tissue evidence="4">Leaf</tissue>
    </source>
</reference>
<sequence length="425" mass="46659">MVGDGVRDGWRWSVSAMVGDGRRWSPQSVGLRWFMVLVLLKDFGFVLVLWAEFDLRWVGTGFRWSGGFITSFLDLSFVEGLGFCYCGFVQLMLLVSCLTSVFSEEPYPPIPSPSHQHGHPPTPSEAPAHPPSRHHHHHHHHHHPPTHSPIYPPSHPPAHHPPHHAPPSHPPVHPPHQPPQHAPPSHSPVHPPSYPPHQPPQHAPPSHPPIHPPSHPPHQPPRHAPPSHPPVHPPSHPPHQPPQHAPPSHPPVHPPSHPPHQSPPSHPPVHPPAHPPSHPPQHAPPSHPPVYPPAHPPSFVAVQGVVYCKSCKYAGVDDLLGATPIDGAVVKLQCNNTKYPVVQTAKTDKNGYFFLTAPKTITSNVVNKCKVFLVSSPLTKCNKPSNLNDGLKGAILRPEISYVADKLPFILYTVGPFAFEPICLR</sequence>
<evidence type="ECO:0000313" key="5">
    <source>
        <dbReference type="Proteomes" id="UP001459277"/>
    </source>
</evidence>
<dbReference type="AlphaFoldDB" id="A0AAW2DQT4"/>
<feature type="compositionally biased region" description="Pro residues" evidence="2">
    <location>
        <begin position="120"/>
        <end position="130"/>
    </location>
</feature>
<protein>
    <submittedName>
        <fullName evidence="4">Uncharacterized protein</fullName>
    </submittedName>
</protein>
<keyword evidence="5" id="KW-1185">Reference proteome</keyword>
<feature type="compositionally biased region" description="Pro residues" evidence="2">
    <location>
        <begin position="146"/>
        <end position="156"/>
    </location>
</feature>
<feature type="transmembrane region" description="Helical" evidence="3">
    <location>
        <begin position="72"/>
        <end position="95"/>
    </location>
</feature>
<gene>
    <name evidence="4" type="ORF">SO802_006199</name>
</gene>
<dbReference type="PANTHER" id="PTHR33470">
    <property type="entry name" value="OS01G0164075 PROTEIN"/>
    <property type="match status" value="1"/>
</dbReference>
<dbReference type="PANTHER" id="PTHR33470:SF22">
    <property type="entry name" value="POLLEN OLE E 1 ALLERGEN AND EXTENSIN FAMILY PROTEIN"/>
    <property type="match status" value="1"/>
</dbReference>
<dbReference type="EMBL" id="JAZDWU010000002">
    <property type="protein sequence ID" value="KAL0011091.1"/>
    <property type="molecule type" value="Genomic_DNA"/>
</dbReference>
<feature type="compositionally biased region" description="Pro residues" evidence="2">
    <location>
        <begin position="164"/>
        <end position="291"/>
    </location>
</feature>
<evidence type="ECO:0000256" key="3">
    <source>
        <dbReference type="SAM" id="Phobius"/>
    </source>
</evidence>
<dbReference type="Proteomes" id="UP001459277">
    <property type="component" value="Unassembled WGS sequence"/>
</dbReference>
<evidence type="ECO:0000256" key="1">
    <source>
        <dbReference type="ARBA" id="ARBA00022729"/>
    </source>
</evidence>
<evidence type="ECO:0000313" key="4">
    <source>
        <dbReference type="EMBL" id="KAL0011091.1"/>
    </source>
</evidence>
<keyword evidence="3" id="KW-0472">Membrane</keyword>
<feature type="transmembrane region" description="Helical" evidence="3">
    <location>
        <begin position="31"/>
        <end position="51"/>
    </location>
</feature>
<organism evidence="4 5">
    <name type="scientific">Lithocarpus litseifolius</name>
    <dbReference type="NCBI Taxonomy" id="425828"/>
    <lineage>
        <taxon>Eukaryota</taxon>
        <taxon>Viridiplantae</taxon>
        <taxon>Streptophyta</taxon>
        <taxon>Embryophyta</taxon>
        <taxon>Tracheophyta</taxon>
        <taxon>Spermatophyta</taxon>
        <taxon>Magnoliopsida</taxon>
        <taxon>eudicotyledons</taxon>
        <taxon>Gunneridae</taxon>
        <taxon>Pentapetalae</taxon>
        <taxon>rosids</taxon>
        <taxon>fabids</taxon>
        <taxon>Fagales</taxon>
        <taxon>Fagaceae</taxon>
        <taxon>Lithocarpus</taxon>
    </lineage>
</organism>
<keyword evidence="3" id="KW-1133">Transmembrane helix</keyword>